<dbReference type="EMBL" id="JBHTJP010000032">
    <property type="protein sequence ID" value="MFD0976705.1"/>
    <property type="molecule type" value="Genomic_DNA"/>
</dbReference>
<sequence>MERSNYEKACIERVLALDDSLGTVRNEAPKEISISESIKQYTGALKGLNFEGCPPKFANAFKDHRQAWEEILIVTDKYPKMRGELHEVFDSISVSKDSVEFKTRLDKIWATWEMVDDQSKP</sequence>
<gene>
    <name evidence="1" type="ORF">ACFQ1G_07880</name>
</gene>
<accession>A0ABW3IFV4</accession>
<comment type="caution">
    <text evidence="1">The sequence shown here is derived from an EMBL/GenBank/DDBJ whole genome shotgun (WGS) entry which is preliminary data.</text>
</comment>
<name>A0ABW3IFV4_9FLAO</name>
<organism evidence="1 2">
    <name type="scientific">Salinimicrobium gaetbulicola</name>
    <dbReference type="NCBI Taxonomy" id="999702"/>
    <lineage>
        <taxon>Bacteria</taxon>
        <taxon>Pseudomonadati</taxon>
        <taxon>Bacteroidota</taxon>
        <taxon>Flavobacteriia</taxon>
        <taxon>Flavobacteriales</taxon>
        <taxon>Flavobacteriaceae</taxon>
        <taxon>Salinimicrobium</taxon>
    </lineage>
</organism>
<reference evidence="2" key="1">
    <citation type="journal article" date="2019" name="Int. J. Syst. Evol. Microbiol.">
        <title>The Global Catalogue of Microorganisms (GCM) 10K type strain sequencing project: providing services to taxonomists for standard genome sequencing and annotation.</title>
        <authorList>
            <consortium name="The Broad Institute Genomics Platform"/>
            <consortium name="The Broad Institute Genome Sequencing Center for Infectious Disease"/>
            <person name="Wu L."/>
            <person name="Ma J."/>
        </authorList>
    </citation>
    <scope>NUCLEOTIDE SEQUENCE [LARGE SCALE GENOMIC DNA]</scope>
    <source>
        <strain evidence="2">CCUG 60898</strain>
    </source>
</reference>
<evidence type="ECO:0000313" key="2">
    <source>
        <dbReference type="Proteomes" id="UP001597100"/>
    </source>
</evidence>
<evidence type="ECO:0000313" key="1">
    <source>
        <dbReference type="EMBL" id="MFD0976705.1"/>
    </source>
</evidence>
<keyword evidence="2" id="KW-1185">Reference proteome</keyword>
<dbReference type="RefSeq" id="WP_380738272.1">
    <property type="nucleotide sequence ID" value="NZ_JBHTJP010000032.1"/>
</dbReference>
<proteinExistence type="predicted"/>
<dbReference type="Proteomes" id="UP001597100">
    <property type="component" value="Unassembled WGS sequence"/>
</dbReference>
<protein>
    <submittedName>
        <fullName evidence="1">Uncharacterized protein</fullName>
    </submittedName>
</protein>